<dbReference type="Proteomes" id="UP000797356">
    <property type="component" value="Chromosome 4"/>
</dbReference>
<organism evidence="3 4">
    <name type="scientific">Cocos nucifera</name>
    <name type="common">Coconut palm</name>
    <dbReference type="NCBI Taxonomy" id="13894"/>
    <lineage>
        <taxon>Eukaryota</taxon>
        <taxon>Viridiplantae</taxon>
        <taxon>Streptophyta</taxon>
        <taxon>Embryophyta</taxon>
        <taxon>Tracheophyta</taxon>
        <taxon>Spermatophyta</taxon>
        <taxon>Magnoliopsida</taxon>
        <taxon>Liliopsida</taxon>
        <taxon>Arecaceae</taxon>
        <taxon>Arecoideae</taxon>
        <taxon>Cocoseae</taxon>
        <taxon>Attaleinae</taxon>
        <taxon>Cocos</taxon>
    </lineage>
</organism>
<proteinExistence type="predicted"/>
<dbReference type="SUPFAM" id="SSF53756">
    <property type="entry name" value="UDP-Glycosyltransferase/glycogen phosphorylase"/>
    <property type="match status" value="1"/>
</dbReference>
<feature type="region of interest" description="Disordered" evidence="1">
    <location>
        <begin position="79"/>
        <end position="102"/>
    </location>
</feature>
<keyword evidence="2" id="KW-0732">Signal</keyword>
<dbReference type="OrthoDB" id="5835829at2759"/>
<evidence type="ECO:0000313" key="3">
    <source>
        <dbReference type="EMBL" id="KAG1338343.1"/>
    </source>
</evidence>
<name>A0A8K0N049_COCNU</name>
<reference evidence="3" key="1">
    <citation type="journal article" date="2017" name="Gigascience">
        <title>The genome draft of coconut (Cocos nucifera).</title>
        <authorList>
            <person name="Xiao Y."/>
            <person name="Xu P."/>
            <person name="Fan H."/>
            <person name="Baudouin L."/>
            <person name="Xia W."/>
            <person name="Bocs S."/>
            <person name="Xu J."/>
            <person name="Li Q."/>
            <person name="Guo A."/>
            <person name="Zhou L."/>
            <person name="Li J."/>
            <person name="Wu Y."/>
            <person name="Ma Z."/>
            <person name="Armero A."/>
            <person name="Issali A.E."/>
            <person name="Liu N."/>
            <person name="Peng M."/>
            <person name="Yang Y."/>
        </authorList>
    </citation>
    <scope>NUCLEOTIDE SEQUENCE</scope>
    <source>
        <tissue evidence="3">Spear leaf of Hainan Tall coconut</tissue>
    </source>
</reference>
<dbReference type="EMBL" id="CM017875">
    <property type="protein sequence ID" value="KAG1338343.1"/>
    <property type="molecule type" value="Genomic_DNA"/>
</dbReference>
<evidence type="ECO:0000256" key="2">
    <source>
        <dbReference type="SAM" id="SignalP"/>
    </source>
</evidence>
<evidence type="ECO:0000313" key="4">
    <source>
        <dbReference type="Proteomes" id="UP000797356"/>
    </source>
</evidence>
<reference evidence="3" key="2">
    <citation type="submission" date="2019-07" db="EMBL/GenBank/DDBJ databases">
        <authorList>
            <person name="Yang Y."/>
            <person name="Bocs S."/>
            <person name="Baudouin L."/>
        </authorList>
    </citation>
    <scope>NUCLEOTIDE SEQUENCE</scope>
    <source>
        <tissue evidence="3">Spear leaf of Hainan Tall coconut</tissue>
    </source>
</reference>
<dbReference type="AlphaFoldDB" id="A0A8K0N049"/>
<feature type="chain" id="PRO_5035473510" evidence="2">
    <location>
        <begin position="21"/>
        <end position="102"/>
    </location>
</feature>
<comment type="caution">
    <text evidence="3">The sequence shown here is derived from an EMBL/GenBank/DDBJ whole genome shotgun (WGS) entry which is preliminary data.</text>
</comment>
<gene>
    <name evidence="3" type="ORF">COCNU_04G006490</name>
</gene>
<sequence length="102" mass="11301">MMTLCRLLATRGVAVTFVVTEEWLGLLGSSPAPPPPPGVHLRTIPNVIPSENGRAADFSGFMDAVYTKMEDPVERLVDRRRPSWPTPTSHGRWRWGTGGIFQ</sequence>
<evidence type="ECO:0000256" key="1">
    <source>
        <dbReference type="SAM" id="MobiDB-lite"/>
    </source>
</evidence>
<accession>A0A8K0N049</accession>
<dbReference type="Gene3D" id="3.40.50.2000">
    <property type="entry name" value="Glycogen Phosphorylase B"/>
    <property type="match status" value="1"/>
</dbReference>
<protein>
    <submittedName>
        <fullName evidence="3">Putative UDP-glycosyltransferase 87A2</fullName>
    </submittedName>
</protein>
<keyword evidence="4" id="KW-1185">Reference proteome</keyword>
<feature type="signal peptide" evidence="2">
    <location>
        <begin position="1"/>
        <end position="20"/>
    </location>
</feature>